<protein>
    <submittedName>
        <fullName evidence="1">Uncharacterized protein</fullName>
    </submittedName>
</protein>
<sequence>MPKWFSDQALERDSKKYYVVPESELHDNDWWQLLMEVAFFSREALCLHANRPLELKKVVVETFEEYITGLLQVFCADPSSRTKNNRWGIHLVDDHVVIVRKTMDGNQGHMGLEVAFTKEQEKEYM</sequence>
<name>A0ABC8L3Z2_ERUVS</name>
<dbReference type="Proteomes" id="UP001642260">
    <property type="component" value="Unassembled WGS sequence"/>
</dbReference>
<dbReference type="Pfam" id="PF04776">
    <property type="entry name" value="protein_MS5"/>
    <property type="match status" value="1"/>
</dbReference>
<comment type="caution">
    <text evidence="1">The sequence shown here is derived from an EMBL/GenBank/DDBJ whole genome shotgun (WGS) entry which is preliminary data.</text>
</comment>
<keyword evidence="2" id="KW-1185">Reference proteome</keyword>
<reference evidence="1 2" key="1">
    <citation type="submission" date="2022-03" db="EMBL/GenBank/DDBJ databases">
        <authorList>
            <person name="Macdonald S."/>
            <person name="Ahmed S."/>
            <person name="Newling K."/>
        </authorList>
    </citation>
    <scope>NUCLEOTIDE SEQUENCE [LARGE SCALE GENOMIC DNA]</scope>
</reference>
<dbReference type="EMBL" id="CAKOAT010386265">
    <property type="protein sequence ID" value="CAH8364400.1"/>
    <property type="molecule type" value="Genomic_DNA"/>
</dbReference>
<gene>
    <name evidence="1" type="ORF">ERUC_LOCUS30127</name>
</gene>
<evidence type="ECO:0000313" key="1">
    <source>
        <dbReference type="EMBL" id="CAH8364400.1"/>
    </source>
</evidence>
<evidence type="ECO:0000313" key="2">
    <source>
        <dbReference type="Proteomes" id="UP001642260"/>
    </source>
</evidence>
<accession>A0ABC8L3Z2</accession>
<proteinExistence type="predicted"/>
<dbReference type="AlphaFoldDB" id="A0ABC8L3Z2"/>
<organism evidence="1 2">
    <name type="scientific">Eruca vesicaria subsp. sativa</name>
    <name type="common">Garden rocket</name>
    <name type="synonym">Eruca sativa</name>
    <dbReference type="NCBI Taxonomy" id="29727"/>
    <lineage>
        <taxon>Eukaryota</taxon>
        <taxon>Viridiplantae</taxon>
        <taxon>Streptophyta</taxon>
        <taxon>Embryophyta</taxon>
        <taxon>Tracheophyta</taxon>
        <taxon>Spermatophyta</taxon>
        <taxon>Magnoliopsida</taxon>
        <taxon>eudicotyledons</taxon>
        <taxon>Gunneridae</taxon>
        <taxon>Pentapetalae</taxon>
        <taxon>rosids</taxon>
        <taxon>malvids</taxon>
        <taxon>Brassicales</taxon>
        <taxon>Brassicaceae</taxon>
        <taxon>Brassiceae</taxon>
        <taxon>Eruca</taxon>
    </lineage>
</organism>
<dbReference type="InterPro" id="IPR006462">
    <property type="entry name" value="MS5"/>
</dbReference>